<comment type="caution">
    <text evidence="6">The sequence shown here is derived from an EMBL/GenBank/DDBJ whole genome shotgun (WGS) entry which is preliminary data.</text>
</comment>
<organism evidence="6 7">
    <name type="scientific">Neocallimastix californiae</name>
    <dbReference type="NCBI Taxonomy" id="1754190"/>
    <lineage>
        <taxon>Eukaryota</taxon>
        <taxon>Fungi</taxon>
        <taxon>Fungi incertae sedis</taxon>
        <taxon>Chytridiomycota</taxon>
        <taxon>Chytridiomycota incertae sedis</taxon>
        <taxon>Neocallimastigomycetes</taxon>
        <taxon>Neocallimastigales</taxon>
        <taxon>Neocallimastigaceae</taxon>
        <taxon>Neocallimastix</taxon>
    </lineage>
</organism>
<dbReference type="EMBL" id="MCOG01000418">
    <property type="protein sequence ID" value="ORY08682.1"/>
    <property type="molecule type" value="Genomic_DNA"/>
</dbReference>
<dbReference type="PANTHER" id="PTHR12486:SF5">
    <property type="entry name" value="ADENOSINE 5'-MONOPHOSPHORAMIDASE HINT3"/>
    <property type="match status" value="1"/>
</dbReference>
<feature type="compositionally biased region" description="Basic and acidic residues" evidence="4">
    <location>
        <begin position="120"/>
        <end position="138"/>
    </location>
</feature>
<evidence type="ECO:0000259" key="5">
    <source>
        <dbReference type="PROSITE" id="PS51084"/>
    </source>
</evidence>
<keyword evidence="7" id="KW-1185">Reference proteome</keyword>
<feature type="region of interest" description="Disordered" evidence="4">
    <location>
        <begin position="239"/>
        <end position="270"/>
    </location>
</feature>
<feature type="domain" description="HIT" evidence="5">
    <location>
        <begin position="37"/>
        <end position="181"/>
    </location>
</feature>
<feature type="short sequence motif" description="Histidine triad motif" evidence="3">
    <location>
        <begin position="166"/>
        <end position="170"/>
    </location>
</feature>
<evidence type="ECO:0000313" key="7">
    <source>
        <dbReference type="Proteomes" id="UP000193920"/>
    </source>
</evidence>
<sequence>MSKNICLSCFPCIKIQNLNSNSAENLLGPDGKPIQPSNCIFCHLDKNRIIYEDDKILAFHDIKPAAKIHILVIPREHISNVKHLTYKDHKELLENMKEAGIKILKQYGYSNPCFKNESHKVSEQNYDRSKSEDNKEEPISNNLLVSNKEYDSILGFHIPPFTSVDHLHLHLLGLPFKNWAKSCKYKSIPFPHYFEFLDNIIEELKKKDYVLGKTITSEPSKNKDEHVIDIDSNRASISTSVAPTSSSSQVDNETTPIYPKQPDMKISINN</sequence>
<dbReference type="OrthoDB" id="1915375at2759"/>
<accession>A0A1Y1ZEH1</accession>
<dbReference type="GO" id="GO:0000166">
    <property type="term" value="F:nucleotide binding"/>
    <property type="evidence" value="ECO:0007669"/>
    <property type="project" value="UniProtKB-KW"/>
</dbReference>
<name>A0A1Y1ZEH1_9FUNG</name>
<dbReference type="PROSITE" id="PS51084">
    <property type="entry name" value="HIT_2"/>
    <property type="match status" value="1"/>
</dbReference>
<dbReference type="STRING" id="1754190.A0A1Y1ZEH1"/>
<dbReference type="Pfam" id="PF11969">
    <property type="entry name" value="DcpS_C"/>
    <property type="match status" value="1"/>
</dbReference>
<feature type="region of interest" description="Disordered" evidence="4">
    <location>
        <begin position="120"/>
        <end position="139"/>
    </location>
</feature>
<dbReference type="Gene3D" id="3.30.428.10">
    <property type="entry name" value="HIT-like"/>
    <property type="match status" value="1"/>
</dbReference>
<reference evidence="6 7" key="1">
    <citation type="submission" date="2016-08" db="EMBL/GenBank/DDBJ databases">
        <title>A Parts List for Fungal Cellulosomes Revealed by Comparative Genomics.</title>
        <authorList>
            <consortium name="DOE Joint Genome Institute"/>
            <person name="Haitjema C.H."/>
            <person name="Gilmore S.P."/>
            <person name="Henske J.K."/>
            <person name="Solomon K.V."/>
            <person name="De Groot R."/>
            <person name="Kuo A."/>
            <person name="Mondo S.J."/>
            <person name="Salamov A.A."/>
            <person name="Labutti K."/>
            <person name="Zhao Z."/>
            <person name="Chiniquy J."/>
            <person name="Barry K."/>
            <person name="Brewer H.M."/>
            <person name="Purvine S.O."/>
            <person name="Wright A.T."/>
            <person name="Boxma B."/>
            <person name="Van Alen T."/>
            <person name="Hackstein J.H."/>
            <person name="Baker S.E."/>
            <person name="Grigoriev I.V."/>
            <person name="O'Malley M.A."/>
        </authorList>
    </citation>
    <scope>NUCLEOTIDE SEQUENCE [LARGE SCALE GENOMIC DNA]</scope>
    <source>
        <strain evidence="6 7">G1</strain>
    </source>
</reference>
<dbReference type="GO" id="GO:0016787">
    <property type="term" value="F:hydrolase activity"/>
    <property type="evidence" value="ECO:0007669"/>
    <property type="project" value="UniProtKB-KW"/>
</dbReference>
<dbReference type="InterPro" id="IPR011146">
    <property type="entry name" value="HIT-like"/>
</dbReference>
<keyword evidence="1" id="KW-0547">Nucleotide-binding</keyword>
<proteinExistence type="predicted"/>
<dbReference type="Proteomes" id="UP000193920">
    <property type="component" value="Unassembled WGS sequence"/>
</dbReference>
<evidence type="ECO:0000256" key="2">
    <source>
        <dbReference type="ARBA" id="ARBA00022801"/>
    </source>
</evidence>
<dbReference type="SUPFAM" id="SSF54197">
    <property type="entry name" value="HIT-like"/>
    <property type="match status" value="1"/>
</dbReference>
<gene>
    <name evidence="6" type="ORF">LY90DRAFT_678188</name>
</gene>
<evidence type="ECO:0000313" key="6">
    <source>
        <dbReference type="EMBL" id="ORY08682.1"/>
    </source>
</evidence>
<evidence type="ECO:0000256" key="4">
    <source>
        <dbReference type="SAM" id="MobiDB-lite"/>
    </source>
</evidence>
<protein>
    <submittedName>
        <fullName evidence="6">HIT-like protein</fullName>
    </submittedName>
</protein>
<evidence type="ECO:0000256" key="1">
    <source>
        <dbReference type="ARBA" id="ARBA00022741"/>
    </source>
</evidence>
<dbReference type="PANTHER" id="PTHR12486">
    <property type="entry name" value="APRATAXIN-RELATED"/>
    <property type="match status" value="1"/>
</dbReference>
<evidence type="ECO:0000256" key="3">
    <source>
        <dbReference type="PROSITE-ProRule" id="PRU00464"/>
    </source>
</evidence>
<dbReference type="AlphaFoldDB" id="A0A1Y1ZEH1"/>
<feature type="compositionally biased region" description="Low complexity" evidence="4">
    <location>
        <begin position="239"/>
        <end position="248"/>
    </location>
</feature>
<keyword evidence="2" id="KW-0378">Hydrolase</keyword>
<dbReference type="InterPro" id="IPR036265">
    <property type="entry name" value="HIT-like_sf"/>
</dbReference>